<evidence type="ECO:0000313" key="3">
    <source>
        <dbReference type="Proteomes" id="UP000053127"/>
    </source>
</evidence>
<name>A0A101NXG8_9ACTN</name>
<dbReference type="Proteomes" id="UP000053127">
    <property type="component" value="Unassembled WGS sequence"/>
</dbReference>
<dbReference type="OrthoDB" id="9798386at2"/>
<gene>
    <name evidence="2" type="ORF">AQI95_32145</name>
</gene>
<proteinExistence type="predicted"/>
<protein>
    <submittedName>
        <fullName evidence="2">Uncharacterized protein</fullName>
    </submittedName>
</protein>
<keyword evidence="3" id="KW-1185">Reference proteome</keyword>
<sequence>MTWQYDDLTRAGGGPPSVGNPAGYTVDADKTERVVHRGADGHIHELSFDDTWHHTDLTDTAQGDPPDSTDEPIGVILNDFDEPTVLYRSDVGSSALFAPDTPPEAAGGPTAVYYWALDNGMNVVYRSTDNHIHEFCFTTS</sequence>
<dbReference type="AlphaFoldDB" id="A0A101NXG8"/>
<evidence type="ECO:0000313" key="2">
    <source>
        <dbReference type="EMBL" id="KUN01131.1"/>
    </source>
</evidence>
<comment type="caution">
    <text evidence="2">The sequence shown here is derived from an EMBL/GenBank/DDBJ whole genome shotgun (WGS) entry which is preliminary data.</text>
</comment>
<dbReference type="Gene3D" id="2.120.10.70">
    <property type="entry name" value="Fucose-specific lectin"/>
    <property type="match status" value="1"/>
</dbReference>
<accession>A0A101NXG8</accession>
<evidence type="ECO:0000256" key="1">
    <source>
        <dbReference type="SAM" id="MobiDB-lite"/>
    </source>
</evidence>
<dbReference type="SUPFAM" id="SSF89372">
    <property type="entry name" value="Fucose-specific lectin"/>
    <property type="match status" value="1"/>
</dbReference>
<dbReference type="EMBL" id="LMWN01000044">
    <property type="protein sequence ID" value="KUN01131.1"/>
    <property type="molecule type" value="Genomic_DNA"/>
</dbReference>
<dbReference type="RefSeq" id="WP_067131984.1">
    <property type="nucleotide sequence ID" value="NZ_KQ948220.1"/>
</dbReference>
<dbReference type="STRING" id="67386.AQI95_32145"/>
<organism evidence="2 3">
    <name type="scientific">Streptomyces yokosukanensis</name>
    <dbReference type="NCBI Taxonomy" id="67386"/>
    <lineage>
        <taxon>Bacteria</taxon>
        <taxon>Bacillati</taxon>
        <taxon>Actinomycetota</taxon>
        <taxon>Actinomycetes</taxon>
        <taxon>Kitasatosporales</taxon>
        <taxon>Streptomycetaceae</taxon>
        <taxon>Streptomyces</taxon>
    </lineage>
</organism>
<reference evidence="2 3" key="1">
    <citation type="submission" date="2015-10" db="EMBL/GenBank/DDBJ databases">
        <title>Draft genome sequence of Streptomyces yokosukanensis DSM 40224, type strain for the species Streptomyces yokosukanensis.</title>
        <authorList>
            <person name="Ruckert C."/>
            <person name="Winkler A."/>
            <person name="Kalinowski J."/>
            <person name="Kampfer P."/>
            <person name="Glaeser S."/>
        </authorList>
    </citation>
    <scope>NUCLEOTIDE SEQUENCE [LARGE SCALE GENOMIC DNA]</scope>
    <source>
        <strain evidence="2 3">DSM 40224</strain>
    </source>
</reference>
<feature type="region of interest" description="Disordered" evidence="1">
    <location>
        <begin position="1"/>
        <end position="25"/>
    </location>
</feature>